<evidence type="ECO:0000313" key="6">
    <source>
        <dbReference type="EMBL" id="ANZ40258.1"/>
    </source>
</evidence>
<dbReference type="InterPro" id="IPR050109">
    <property type="entry name" value="HTH-type_TetR-like_transc_reg"/>
</dbReference>
<dbReference type="FunFam" id="1.10.10.60:FF:000141">
    <property type="entry name" value="TetR family transcriptional regulator"/>
    <property type="match status" value="1"/>
</dbReference>
<dbReference type="RefSeq" id="WP_065918597.1">
    <property type="nucleotide sequence ID" value="NZ_CP016793.1"/>
</dbReference>
<evidence type="ECO:0000313" key="7">
    <source>
        <dbReference type="Proteomes" id="UP000093053"/>
    </source>
</evidence>
<dbReference type="PRINTS" id="PR00455">
    <property type="entry name" value="HTHTETR"/>
</dbReference>
<keyword evidence="2 4" id="KW-0238">DNA-binding</keyword>
<accession>A0A1B2HRC6</accession>
<dbReference type="Proteomes" id="UP000093053">
    <property type="component" value="Chromosome"/>
</dbReference>
<sequence>MPTYHQRLAEQKRTAIVDAATALFLESGYDKTSLARIADAAEVSKATLFKQFPTKAELFDAIVTDYWRTEDGALTPPPGDPAAGLTVLGNRYVALLTRPGMVALFRIVIAEAPRFPELGQTQEVSKATLFKQFPTKAELFDAIVTDYWRTEDGALTPPPGDPAAGLTVLGNRYVALLTRPGMVALFRIVIAEAPRFPELGQTQFKLGKQPFFDAVRDYLAAESQAGTLVVDDPVSAATQFLGMISNFAFWPRMLLVNWAPTEKAMAKSVDEAVRTVLARYAKV</sequence>
<dbReference type="InterPro" id="IPR039536">
    <property type="entry name" value="TetR_C_Proteobacteria"/>
</dbReference>
<dbReference type="Gene3D" id="1.10.10.60">
    <property type="entry name" value="Homeodomain-like"/>
    <property type="match status" value="1"/>
</dbReference>
<dbReference type="AlphaFoldDB" id="A0A1B2HRC6"/>
<keyword evidence="3" id="KW-0804">Transcription</keyword>
<name>A0A1B2HRC6_9PSEU</name>
<dbReference type="OrthoDB" id="7186128at2"/>
<dbReference type="GO" id="GO:0003700">
    <property type="term" value="F:DNA-binding transcription factor activity"/>
    <property type="evidence" value="ECO:0007669"/>
    <property type="project" value="TreeGrafter"/>
</dbReference>
<proteinExistence type="predicted"/>
<dbReference type="InterPro" id="IPR036271">
    <property type="entry name" value="Tet_transcr_reg_TetR-rel_C_sf"/>
</dbReference>
<dbReference type="GO" id="GO:0045892">
    <property type="term" value="P:negative regulation of DNA-templated transcription"/>
    <property type="evidence" value="ECO:0007669"/>
    <property type="project" value="UniProtKB-ARBA"/>
</dbReference>
<evidence type="ECO:0000256" key="3">
    <source>
        <dbReference type="ARBA" id="ARBA00023163"/>
    </source>
</evidence>
<keyword evidence="1" id="KW-0805">Transcription regulation</keyword>
<dbReference type="SUPFAM" id="SSF46689">
    <property type="entry name" value="Homeodomain-like"/>
    <property type="match status" value="1"/>
</dbReference>
<dbReference type="SUPFAM" id="SSF48498">
    <property type="entry name" value="Tetracyclin repressor-like, C-terminal domain"/>
    <property type="match status" value="1"/>
</dbReference>
<keyword evidence="7" id="KW-1185">Reference proteome</keyword>
<protein>
    <recommendedName>
        <fullName evidence="5">HTH tetR-type domain-containing protein</fullName>
    </recommendedName>
</protein>
<evidence type="ECO:0000256" key="2">
    <source>
        <dbReference type="ARBA" id="ARBA00023125"/>
    </source>
</evidence>
<dbReference type="PROSITE" id="PS50977">
    <property type="entry name" value="HTH_TETR_2"/>
    <property type="match status" value="1"/>
</dbReference>
<dbReference type="Gene3D" id="1.10.357.10">
    <property type="entry name" value="Tetracycline Repressor, domain 2"/>
    <property type="match status" value="2"/>
</dbReference>
<dbReference type="InterPro" id="IPR001647">
    <property type="entry name" value="HTH_TetR"/>
</dbReference>
<gene>
    <name evidence="6" type="ORF">BBK82_33730</name>
</gene>
<dbReference type="InterPro" id="IPR009057">
    <property type="entry name" value="Homeodomain-like_sf"/>
</dbReference>
<dbReference type="EMBL" id="CP016793">
    <property type="protein sequence ID" value="ANZ40258.1"/>
    <property type="molecule type" value="Genomic_DNA"/>
</dbReference>
<feature type="domain" description="HTH tetR-type" evidence="5">
    <location>
        <begin position="10"/>
        <end position="70"/>
    </location>
</feature>
<evidence type="ECO:0000256" key="4">
    <source>
        <dbReference type="PROSITE-ProRule" id="PRU00335"/>
    </source>
</evidence>
<evidence type="ECO:0000256" key="1">
    <source>
        <dbReference type="ARBA" id="ARBA00023015"/>
    </source>
</evidence>
<dbReference type="KEGG" id="led:BBK82_33730"/>
<feature type="DNA-binding region" description="H-T-H motif" evidence="4">
    <location>
        <begin position="33"/>
        <end position="52"/>
    </location>
</feature>
<reference evidence="6 7" key="1">
    <citation type="submission" date="2016-07" db="EMBL/GenBank/DDBJ databases">
        <title>Complete genome sequence of the Lentzea guizhouensis DHS C013.</title>
        <authorList>
            <person name="Cao C."/>
        </authorList>
    </citation>
    <scope>NUCLEOTIDE SEQUENCE [LARGE SCALE GENOMIC DNA]</scope>
    <source>
        <strain evidence="6 7">DHS C013</strain>
    </source>
</reference>
<dbReference type="PANTHER" id="PTHR30055:SF146">
    <property type="entry name" value="HTH-TYPE TRANSCRIPTIONAL DUAL REGULATOR CECR"/>
    <property type="match status" value="1"/>
</dbReference>
<dbReference type="Pfam" id="PF14246">
    <property type="entry name" value="TetR_C_7"/>
    <property type="match status" value="2"/>
</dbReference>
<evidence type="ECO:0000259" key="5">
    <source>
        <dbReference type="PROSITE" id="PS50977"/>
    </source>
</evidence>
<organism evidence="6 7">
    <name type="scientific">Lentzea guizhouensis</name>
    <dbReference type="NCBI Taxonomy" id="1586287"/>
    <lineage>
        <taxon>Bacteria</taxon>
        <taxon>Bacillati</taxon>
        <taxon>Actinomycetota</taxon>
        <taxon>Actinomycetes</taxon>
        <taxon>Pseudonocardiales</taxon>
        <taxon>Pseudonocardiaceae</taxon>
        <taxon>Lentzea</taxon>
    </lineage>
</organism>
<dbReference type="GO" id="GO:0000976">
    <property type="term" value="F:transcription cis-regulatory region binding"/>
    <property type="evidence" value="ECO:0007669"/>
    <property type="project" value="TreeGrafter"/>
</dbReference>
<dbReference type="Pfam" id="PF00440">
    <property type="entry name" value="TetR_N"/>
    <property type="match status" value="1"/>
</dbReference>
<dbReference type="PANTHER" id="PTHR30055">
    <property type="entry name" value="HTH-TYPE TRANSCRIPTIONAL REGULATOR RUTR"/>
    <property type="match status" value="1"/>
</dbReference>